<feature type="transmembrane region" description="Helical" evidence="6">
    <location>
        <begin position="110"/>
        <end position="129"/>
    </location>
</feature>
<comment type="caution">
    <text evidence="8">The sequence shown here is derived from an EMBL/GenBank/DDBJ whole genome shotgun (WGS) entry which is preliminary data.</text>
</comment>
<gene>
    <name evidence="8" type="ORF">EDS130_LOCUS20940</name>
    <name evidence="9" type="ORF">XAT740_LOCUS30561</name>
</gene>
<keyword evidence="4 6" id="KW-1133">Transmembrane helix</keyword>
<dbReference type="GO" id="GO:0005886">
    <property type="term" value="C:plasma membrane"/>
    <property type="evidence" value="ECO:0007669"/>
    <property type="project" value="UniProtKB-SubCell"/>
</dbReference>
<sequence length="890" mass="102482">MSISSLSQTARHFYFNYHYPKSTSPWIHSTFLRRVQYAIQVVICFLSASFLAFETRISSHLSLEYLVPIISILCLQQTFGSTLSCCVHNTIVLTPLSVSLFVTRKFHLCYQNYVVTELLLLLTSFFITYGCTQVSTKRTVLLYNVIYFAMCFSHADMSLMFPFQLFGIHMSGMVMAVLVSLIIFPLFATFEVENRFHYSLLKLQQMHTLIIQAFLCHDKMVAQMSLIRVSIIENMVHKALIPVQTRLDEARFEPSRWLQRIFNRKHRHITDLTLQEQENFINSLMCHISSLELMIKNCSFNEYHHDFAKELESSLLDLSARQSTVITSLIAPSSISKYEFSQQISNLQQAFSKLRSAYIDVRLRRIEHVLQSAKTIQSEDSLSHAYFLFHLEVIIRILTELALNNEDKAKNIHSSGYEKKKMNFKPEWSRILSSVKCIIIIGVGSLFVLVPSLSKAFENGHLILITLCVTQGDTVGGALTTMKMRLIGTLIGAIWSYITYLLVHTRIYPTLGILSPWIFVFSYLKLLPNWGYTATVASFTPVAINLAQLSHQIPLSESNAVLLRIEESFIGITIAVVLTLLIFPIFAIDLLKDNIQRKSRFTVQLALNNLMVSPSGTLKTCEESIASMHSVYDQLFHHTESHESMVQLELEERKVESFISAQRSVFHRLISAQRTLVEHASLEPALWWMNHGFSSKYYNELVRQQVNTFNMLHNVDAALMKINEYSENIHHFQVNVAGGHFLPNLHREISGLSKQLGTCFHAWIYDFAATQTRLHRLFRQSIYSNAKLDEVHLTKDQQCLVDLYQIVHQLQDQHQERLNQLLQHYLDRLTDGETYTSIIPYATNNEADSVFIAYYALYYSTTQLAHSILKLGETIHTILELETTHVYRHF</sequence>
<comment type="subcellular location">
    <subcellularLocation>
        <location evidence="1">Cell membrane</location>
        <topology evidence="1">Multi-pass membrane protein</topology>
    </subcellularLocation>
</comment>
<feature type="transmembrane region" description="Helical" evidence="6">
    <location>
        <begin position="462"/>
        <end position="479"/>
    </location>
</feature>
<feature type="transmembrane region" description="Helical" evidence="6">
    <location>
        <begin position="167"/>
        <end position="190"/>
    </location>
</feature>
<accession>A0A814QDN6</accession>
<dbReference type="EMBL" id="CAJNOJ010000104">
    <property type="protein sequence ID" value="CAF1118914.1"/>
    <property type="molecule type" value="Genomic_DNA"/>
</dbReference>
<reference evidence="8" key="1">
    <citation type="submission" date="2021-02" db="EMBL/GenBank/DDBJ databases">
        <authorList>
            <person name="Nowell W R."/>
        </authorList>
    </citation>
    <scope>NUCLEOTIDE SEQUENCE</scope>
</reference>
<evidence type="ECO:0000259" key="7">
    <source>
        <dbReference type="Pfam" id="PF13515"/>
    </source>
</evidence>
<dbReference type="OrthoDB" id="68611at2759"/>
<dbReference type="Proteomes" id="UP000663852">
    <property type="component" value="Unassembled WGS sequence"/>
</dbReference>
<evidence type="ECO:0000313" key="8">
    <source>
        <dbReference type="EMBL" id="CAF1118914.1"/>
    </source>
</evidence>
<dbReference type="PANTHER" id="PTHR30509">
    <property type="entry name" value="P-HYDROXYBENZOIC ACID EFFLUX PUMP SUBUNIT-RELATED"/>
    <property type="match status" value="1"/>
</dbReference>
<dbReference type="InterPro" id="IPR049453">
    <property type="entry name" value="Memb_transporter_dom"/>
</dbReference>
<feature type="transmembrane region" description="Helical" evidence="6">
    <location>
        <begin position="569"/>
        <end position="591"/>
    </location>
</feature>
<keyword evidence="3 6" id="KW-0812">Transmembrane</keyword>
<evidence type="ECO:0000313" key="9">
    <source>
        <dbReference type="EMBL" id="CAF1333521.1"/>
    </source>
</evidence>
<protein>
    <recommendedName>
        <fullName evidence="7">Integral membrane bound transporter domain-containing protein</fullName>
    </recommendedName>
</protein>
<proteinExistence type="predicted"/>
<evidence type="ECO:0000256" key="4">
    <source>
        <dbReference type="ARBA" id="ARBA00022989"/>
    </source>
</evidence>
<evidence type="ECO:0000313" key="10">
    <source>
        <dbReference type="Proteomes" id="UP000663828"/>
    </source>
</evidence>
<evidence type="ECO:0000313" key="11">
    <source>
        <dbReference type="Proteomes" id="UP000663852"/>
    </source>
</evidence>
<dbReference type="AlphaFoldDB" id="A0A814QDN6"/>
<feature type="transmembrane region" description="Helical" evidence="6">
    <location>
        <begin position="486"/>
        <end position="502"/>
    </location>
</feature>
<name>A0A814QDN6_ADIRI</name>
<keyword evidence="10" id="KW-1185">Reference proteome</keyword>
<feature type="domain" description="Integral membrane bound transporter" evidence="7">
    <location>
        <begin position="457"/>
        <end position="577"/>
    </location>
</feature>
<feature type="transmembrane region" description="Helical" evidence="6">
    <location>
        <begin position="428"/>
        <end position="450"/>
    </location>
</feature>
<organism evidence="8 11">
    <name type="scientific">Adineta ricciae</name>
    <name type="common">Rotifer</name>
    <dbReference type="NCBI Taxonomy" id="249248"/>
    <lineage>
        <taxon>Eukaryota</taxon>
        <taxon>Metazoa</taxon>
        <taxon>Spiralia</taxon>
        <taxon>Gnathifera</taxon>
        <taxon>Rotifera</taxon>
        <taxon>Eurotatoria</taxon>
        <taxon>Bdelloidea</taxon>
        <taxon>Adinetida</taxon>
        <taxon>Adinetidae</taxon>
        <taxon>Adineta</taxon>
    </lineage>
</organism>
<keyword evidence="2" id="KW-1003">Cell membrane</keyword>
<evidence type="ECO:0000256" key="6">
    <source>
        <dbReference type="SAM" id="Phobius"/>
    </source>
</evidence>
<keyword evidence="5 6" id="KW-0472">Membrane</keyword>
<dbReference type="Pfam" id="PF13515">
    <property type="entry name" value="FUSC_2"/>
    <property type="match status" value="1"/>
</dbReference>
<evidence type="ECO:0000256" key="3">
    <source>
        <dbReference type="ARBA" id="ARBA00022692"/>
    </source>
</evidence>
<evidence type="ECO:0000256" key="1">
    <source>
        <dbReference type="ARBA" id="ARBA00004651"/>
    </source>
</evidence>
<evidence type="ECO:0000256" key="5">
    <source>
        <dbReference type="ARBA" id="ARBA00023136"/>
    </source>
</evidence>
<evidence type="ECO:0000256" key="2">
    <source>
        <dbReference type="ARBA" id="ARBA00022475"/>
    </source>
</evidence>
<dbReference type="PANTHER" id="PTHR30509:SF9">
    <property type="entry name" value="MULTIDRUG RESISTANCE PROTEIN MDTO"/>
    <property type="match status" value="1"/>
</dbReference>
<feature type="transmembrane region" description="Helical" evidence="6">
    <location>
        <begin position="141"/>
        <end position="161"/>
    </location>
</feature>
<dbReference type="EMBL" id="CAJNOR010002735">
    <property type="protein sequence ID" value="CAF1333521.1"/>
    <property type="molecule type" value="Genomic_DNA"/>
</dbReference>
<dbReference type="Proteomes" id="UP000663828">
    <property type="component" value="Unassembled WGS sequence"/>
</dbReference>